<dbReference type="RefSeq" id="WP_103264655.1">
    <property type="nucleotide sequence ID" value="NZ_CABMLE010000003.1"/>
</dbReference>
<keyword evidence="1" id="KW-0472">Membrane</keyword>
<keyword evidence="1" id="KW-0812">Transmembrane</keyword>
<feature type="transmembrane region" description="Helical" evidence="1">
    <location>
        <begin position="12"/>
        <end position="35"/>
    </location>
</feature>
<comment type="caution">
    <text evidence="2">The sequence shown here is derived from an EMBL/GenBank/DDBJ whole genome shotgun (WGS) entry which is preliminary data.</text>
</comment>
<accession>A0A2K2UCX0</accession>
<reference evidence="3" key="1">
    <citation type="submission" date="2018-01" db="EMBL/GenBank/DDBJ databases">
        <title>Rubneribacter badeniensis gen. nov., sp. nov., and Colonibacter rubneri, gen. nov., sp. nov., WGS of new members of the Eggerthellaceae.</title>
        <authorList>
            <person name="Danylec N."/>
            <person name="Stoll D.A."/>
            <person name="Doetsch A."/>
            <person name="Kulling S.E."/>
            <person name="Huch M."/>
        </authorList>
    </citation>
    <scope>NUCLEOTIDE SEQUENCE [LARGE SCALE GENOMIC DNA]</scope>
    <source>
        <strain evidence="3">ResAG-96</strain>
    </source>
</reference>
<name>A0A2K2UCX0_9ACTN</name>
<dbReference type="AlphaFoldDB" id="A0A2K2UCX0"/>
<dbReference type="Proteomes" id="UP000236197">
    <property type="component" value="Unassembled WGS sequence"/>
</dbReference>
<dbReference type="EMBL" id="PPEK01000003">
    <property type="protein sequence ID" value="PNV68176.1"/>
    <property type="molecule type" value="Genomic_DNA"/>
</dbReference>
<protein>
    <submittedName>
        <fullName evidence="2">Uncharacterized protein</fullName>
    </submittedName>
</protein>
<proteinExistence type="predicted"/>
<feature type="transmembrane region" description="Helical" evidence="1">
    <location>
        <begin position="275"/>
        <end position="301"/>
    </location>
</feature>
<feature type="transmembrane region" description="Helical" evidence="1">
    <location>
        <begin position="229"/>
        <end position="255"/>
    </location>
</feature>
<feature type="transmembrane region" description="Helical" evidence="1">
    <location>
        <begin position="47"/>
        <end position="64"/>
    </location>
</feature>
<feature type="transmembrane region" description="Helical" evidence="1">
    <location>
        <begin position="196"/>
        <end position="217"/>
    </location>
</feature>
<dbReference type="OrthoDB" id="3197222at2"/>
<feature type="transmembrane region" description="Helical" evidence="1">
    <location>
        <begin position="73"/>
        <end position="91"/>
    </location>
</feature>
<evidence type="ECO:0000313" key="3">
    <source>
        <dbReference type="Proteomes" id="UP000236197"/>
    </source>
</evidence>
<organism evidence="2 3">
    <name type="scientific">Enteroscipio rubneri</name>
    <dbReference type="NCBI Taxonomy" id="2070686"/>
    <lineage>
        <taxon>Bacteria</taxon>
        <taxon>Bacillati</taxon>
        <taxon>Actinomycetota</taxon>
        <taxon>Coriobacteriia</taxon>
        <taxon>Eggerthellales</taxon>
        <taxon>Eggerthellaceae</taxon>
        <taxon>Enteroscipio</taxon>
    </lineage>
</organism>
<evidence type="ECO:0000313" key="2">
    <source>
        <dbReference type="EMBL" id="PNV68176.1"/>
    </source>
</evidence>
<dbReference type="Pfam" id="PF06541">
    <property type="entry name" value="ABC_trans_CmpB"/>
    <property type="match status" value="1"/>
</dbReference>
<keyword evidence="1" id="KW-1133">Transmembrane helix</keyword>
<evidence type="ECO:0000256" key="1">
    <source>
        <dbReference type="SAM" id="Phobius"/>
    </source>
</evidence>
<keyword evidence="3" id="KW-1185">Reference proteome</keyword>
<sequence length="368" mass="41166">MPKDFSDPKKLGFMRLIEVFFACNVVFTISLLVFVVKGGDELGFGEMLDFANLVFDGVSLWLIWQRKHLARHFIIGFSLFNIVVGSAYNLAMGQFDIVGQLIASSSDIILLVYFLTSRRAKAVLTQPFSAEIKHADLQRHIDFYRPRTWGFWRNLIIYFCVFSVVGHWMEAGYCTLIRFGLIPGIYDPNSQIWSDWLYPFCVYGFGAVACVLLLFPVKNFLQKHLKGHALPLALSFVVNALVCTGIELAMGLMLNQPGPDGAYPLWDYSDMFCNFMGQVCLQNAVAFGIVATLMTWVVYPGLETFLARFSKDVMNVAFVAVVIVFCILFFFYCVNVLLPDFDASTIAAEAEAAAAQAQQAQPTAPESG</sequence>
<dbReference type="InterPro" id="IPR010540">
    <property type="entry name" value="CmpB_TMEM229"/>
</dbReference>
<feature type="transmembrane region" description="Helical" evidence="1">
    <location>
        <begin position="155"/>
        <end position="181"/>
    </location>
</feature>
<feature type="transmembrane region" description="Helical" evidence="1">
    <location>
        <begin position="313"/>
        <end position="332"/>
    </location>
</feature>
<gene>
    <name evidence="2" type="ORF">C2L71_04110</name>
</gene>
<feature type="transmembrane region" description="Helical" evidence="1">
    <location>
        <begin position="97"/>
        <end position="116"/>
    </location>
</feature>